<accession>A0ABY9TKJ6</accession>
<sequence>MTYPTNTHYSEFLTRDNAVLAMIDHQAGLMVGVGDEHPTILKNNIQGLCNTAKTAGIPSIITSSLDDGPNGPVIPEITDILGDNIIKREGEINAWDSEEFKAAIVATGRKKIIMAGIVTDVCLLFPALSAVAEGFDVYAVIDASGTWNKTVQEVTTQRLTQAGVKVTTWASVLAEIMNDWRSENAEELGYVLANHSTKYGYVMNSHFANK</sequence>
<dbReference type="InterPro" id="IPR000868">
    <property type="entry name" value="Isochorismatase-like_dom"/>
</dbReference>
<dbReference type="RefSeq" id="WP_348387927.1">
    <property type="nucleotide sequence ID" value="NZ_CP134146.1"/>
</dbReference>
<dbReference type="Proteomes" id="UP001248581">
    <property type="component" value="Chromosome"/>
</dbReference>
<keyword evidence="3" id="KW-1185">Reference proteome</keyword>
<dbReference type="InterPro" id="IPR053152">
    <property type="entry name" value="Hydrolase_YcaC-like"/>
</dbReference>
<reference evidence="3" key="1">
    <citation type="submission" date="2023-09" db="EMBL/GenBank/DDBJ databases">
        <authorList>
            <person name="Li S."/>
            <person name="Li X."/>
            <person name="Zhang C."/>
            <person name="Zhao Z."/>
        </authorList>
    </citation>
    <scope>NUCLEOTIDE SEQUENCE [LARGE SCALE GENOMIC DNA]</scope>
    <source>
        <strain evidence="3">SQ345</strain>
    </source>
</reference>
<dbReference type="PANTHER" id="PTHR43559">
    <property type="entry name" value="HYDROLASE YCAC-RELATED"/>
    <property type="match status" value="1"/>
</dbReference>
<feature type="domain" description="Isochorismatase-like" evidence="1">
    <location>
        <begin position="20"/>
        <end position="170"/>
    </location>
</feature>
<dbReference type="Gene3D" id="3.40.50.850">
    <property type="entry name" value="Isochorismatase-like"/>
    <property type="match status" value="1"/>
</dbReference>
<dbReference type="InterPro" id="IPR036380">
    <property type="entry name" value="Isochorismatase-like_sf"/>
</dbReference>
<evidence type="ECO:0000313" key="3">
    <source>
        <dbReference type="Proteomes" id="UP001248581"/>
    </source>
</evidence>
<dbReference type="Pfam" id="PF00857">
    <property type="entry name" value="Isochorismatase"/>
    <property type="match status" value="1"/>
</dbReference>
<dbReference type="EMBL" id="CP134146">
    <property type="protein sequence ID" value="WNC68773.1"/>
    <property type="molecule type" value="Genomic_DNA"/>
</dbReference>
<evidence type="ECO:0000313" key="2">
    <source>
        <dbReference type="EMBL" id="WNC68773.1"/>
    </source>
</evidence>
<evidence type="ECO:0000259" key="1">
    <source>
        <dbReference type="Pfam" id="PF00857"/>
    </source>
</evidence>
<name>A0ABY9TKJ6_9GAMM</name>
<dbReference type="SUPFAM" id="SSF52499">
    <property type="entry name" value="Isochorismatase-like hydrolases"/>
    <property type="match status" value="1"/>
</dbReference>
<gene>
    <name evidence="2" type="ORF">RI845_01165</name>
</gene>
<protein>
    <submittedName>
        <fullName evidence="2">Isochorismatase family protein</fullName>
    </submittedName>
</protein>
<organism evidence="2 3">
    <name type="scientific">Thalassotalea nanhaiensis</name>
    <dbReference type="NCBI Taxonomy" id="3065648"/>
    <lineage>
        <taxon>Bacteria</taxon>
        <taxon>Pseudomonadati</taxon>
        <taxon>Pseudomonadota</taxon>
        <taxon>Gammaproteobacteria</taxon>
        <taxon>Alteromonadales</taxon>
        <taxon>Colwelliaceae</taxon>
        <taxon>Thalassotalea</taxon>
    </lineage>
</organism>
<proteinExistence type="predicted"/>
<dbReference type="PANTHER" id="PTHR43559:SF3">
    <property type="entry name" value="HYDROLASE YCAC-RELATED"/>
    <property type="match status" value="1"/>
</dbReference>